<evidence type="ECO:0000313" key="5">
    <source>
        <dbReference type="EMBL" id="GGM53396.1"/>
    </source>
</evidence>
<evidence type="ECO:0000256" key="2">
    <source>
        <dbReference type="SAM" id="Phobius"/>
    </source>
</evidence>
<dbReference type="InterPro" id="IPR008613">
    <property type="entry name" value="Excalibur_Ca-bd_domain"/>
</dbReference>
<protein>
    <recommendedName>
        <fullName evidence="4">Excalibur calcium-binding domain-containing protein</fullName>
    </recommendedName>
</protein>
<reference evidence="5" key="1">
    <citation type="journal article" date="2014" name="Int. J. Syst. Evol. Microbiol.">
        <title>Complete genome sequence of Corynebacterium casei LMG S-19264T (=DSM 44701T), isolated from a smear-ripened cheese.</title>
        <authorList>
            <consortium name="US DOE Joint Genome Institute (JGI-PGF)"/>
            <person name="Walter F."/>
            <person name="Albersmeier A."/>
            <person name="Kalinowski J."/>
            <person name="Ruckert C."/>
        </authorList>
    </citation>
    <scope>NUCLEOTIDE SEQUENCE</scope>
    <source>
        <strain evidence="5">CGMCC 4.5737</strain>
    </source>
</reference>
<name>A0A8J3CB57_9PSEU</name>
<feature type="region of interest" description="Disordered" evidence="1">
    <location>
        <begin position="42"/>
        <end position="123"/>
    </location>
</feature>
<keyword evidence="3" id="KW-0732">Signal</keyword>
<reference evidence="5" key="2">
    <citation type="submission" date="2020-09" db="EMBL/GenBank/DDBJ databases">
        <authorList>
            <person name="Sun Q."/>
            <person name="Zhou Y."/>
        </authorList>
    </citation>
    <scope>NUCLEOTIDE SEQUENCE</scope>
    <source>
        <strain evidence="5">CGMCC 4.5737</strain>
    </source>
</reference>
<keyword evidence="2" id="KW-0472">Membrane</keyword>
<evidence type="ECO:0000256" key="3">
    <source>
        <dbReference type="SAM" id="SignalP"/>
    </source>
</evidence>
<dbReference type="RefSeq" id="WP_189057253.1">
    <property type="nucleotide sequence ID" value="NZ_BMMK01000010.1"/>
</dbReference>
<evidence type="ECO:0000313" key="6">
    <source>
        <dbReference type="Proteomes" id="UP000637578"/>
    </source>
</evidence>
<keyword evidence="2" id="KW-1133">Transmembrane helix</keyword>
<feature type="compositionally biased region" description="Basic and acidic residues" evidence="1">
    <location>
        <begin position="42"/>
        <end position="56"/>
    </location>
</feature>
<feature type="chain" id="PRO_5035211623" description="Excalibur calcium-binding domain-containing protein" evidence="3">
    <location>
        <begin position="27"/>
        <end position="151"/>
    </location>
</feature>
<feature type="transmembrane region" description="Helical" evidence="2">
    <location>
        <begin position="125"/>
        <end position="145"/>
    </location>
</feature>
<dbReference type="Pfam" id="PF05901">
    <property type="entry name" value="Excalibur"/>
    <property type="match status" value="1"/>
</dbReference>
<keyword evidence="6" id="KW-1185">Reference proteome</keyword>
<comment type="caution">
    <text evidence="5">The sequence shown here is derived from an EMBL/GenBank/DDBJ whole genome shotgun (WGS) entry which is preliminary data.</text>
</comment>
<keyword evidence="2" id="KW-0812">Transmembrane</keyword>
<feature type="domain" description="Excalibur calcium-binding" evidence="4">
    <location>
        <begin position="30"/>
        <end position="64"/>
    </location>
</feature>
<feature type="signal peptide" evidence="3">
    <location>
        <begin position="1"/>
        <end position="26"/>
    </location>
</feature>
<dbReference type="AlphaFoldDB" id="A0A8J3CB57"/>
<evidence type="ECO:0000259" key="4">
    <source>
        <dbReference type="Pfam" id="PF05901"/>
    </source>
</evidence>
<dbReference type="EMBL" id="BMMK01000010">
    <property type="protein sequence ID" value="GGM53396.1"/>
    <property type="molecule type" value="Genomic_DNA"/>
</dbReference>
<accession>A0A8J3CB57</accession>
<organism evidence="5 6">
    <name type="scientific">Longimycelium tulufanense</name>
    <dbReference type="NCBI Taxonomy" id="907463"/>
    <lineage>
        <taxon>Bacteria</taxon>
        <taxon>Bacillati</taxon>
        <taxon>Actinomycetota</taxon>
        <taxon>Actinomycetes</taxon>
        <taxon>Pseudonocardiales</taxon>
        <taxon>Pseudonocardiaceae</taxon>
        <taxon>Longimycelium</taxon>
    </lineage>
</organism>
<proteinExistence type="predicted"/>
<dbReference type="Proteomes" id="UP000637578">
    <property type="component" value="Unassembled WGS sequence"/>
</dbReference>
<feature type="compositionally biased region" description="Basic and acidic residues" evidence="1">
    <location>
        <begin position="65"/>
        <end position="103"/>
    </location>
</feature>
<evidence type="ECO:0000256" key="1">
    <source>
        <dbReference type="SAM" id="MobiDB-lite"/>
    </source>
</evidence>
<gene>
    <name evidence="5" type="ORF">GCM10012275_25500</name>
</gene>
<sequence length="151" mass="15844">MCVRTLIAAGVLVSWTPLMGAGSASAQDLDCADFPYQEDAQAKLLEDPRDPHRLDGDNNGIACEHLPRRADRDDDAARQRPAEDGLPTQERRPAQDGRSDRDNGPPPVGGVETGAGGAADPGTELLVPVGLAAAATVTAAAVLVVRRRTDR</sequence>